<dbReference type="PANTHER" id="PTHR11908:SF132">
    <property type="entry name" value="ALDEHYDE OXIDASE 1-RELATED"/>
    <property type="match status" value="1"/>
</dbReference>
<evidence type="ECO:0000259" key="3">
    <source>
        <dbReference type="SMART" id="SM01008"/>
    </source>
</evidence>
<evidence type="ECO:0000313" key="5">
    <source>
        <dbReference type="Proteomes" id="UP000437736"/>
    </source>
</evidence>
<dbReference type="Gene3D" id="3.90.1170.50">
    <property type="entry name" value="Aldehyde oxidase/xanthine dehydrogenase, a/b hammerhead"/>
    <property type="match status" value="1"/>
</dbReference>
<dbReference type="Pfam" id="PF02738">
    <property type="entry name" value="MoCoBD_1"/>
    <property type="match status" value="1"/>
</dbReference>
<evidence type="ECO:0000256" key="2">
    <source>
        <dbReference type="ARBA" id="ARBA00023002"/>
    </source>
</evidence>
<keyword evidence="2" id="KW-0560">Oxidoreductase</keyword>
<dbReference type="InterPro" id="IPR046867">
    <property type="entry name" value="AldOxase/xan_DH_MoCoBD2"/>
</dbReference>
<keyword evidence="1" id="KW-0500">Molybdenum</keyword>
<dbReference type="InterPro" id="IPR008274">
    <property type="entry name" value="AldOxase/xan_DH_MoCoBD1"/>
</dbReference>
<dbReference type="InterPro" id="IPR037165">
    <property type="entry name" value="AldOxase/xan_DH_Mopterin-bd_sf"/>
</dbReference>
<protein>
    <submittedName>
        <fullName evidence="4">Molybdopterin-dependent oxidoreductase</fullName>
    </submittedName>
</protein>
<organism evidence="4 5">
    <name type="scientific">Acidiferrimicrobium australe</name>
    <dbReference type="NCBI Taxonomy" id="2664430"/>
    <lineage>
        <taxon>Bacteria</taxon>
        <taxon>Bacillati</taxon>
        <taxon>Actinomycetota</taxon>
        <taxon>Acidimicrobiia</taxon>
        <taxon>Acidimicrobiales</taxon>
        <taxon>Acidimicrobiaceae</taxon>
        <taxon>Acidiferrimicrobium</taxon>
    </lineage>
</organism>
<dbReference type="InterPro" id="IPR000674">
    <property type="entry name" value="Ald_Oxase/Xan_DH_a/b"/>
</dbReference>
<evidence type="ECO:0000313" key="4">
    <source>
        <dbReference type="EMBL" id="MST34273.1"/>
    </source>
</evidence>
<keyword evidence="5" id="KW-1185">Reference proteome</keyword>
<dbReference type="EMBL" id="WJHE01000923">
    <property type="protein sequence ID" value="MST34273.1"/>
    <property type="molecule type" value="Genomic_DNA"/>
</dbReference>
<reference evidence="4 5" key="1">
    <citation type="submission" date="2019-11" db="EMBL/GenBank/DDBJ databases">
        <title>Acidiferrimicrobium australis gen. nov., sp. nov., an acidophilic and obligately heterotrophic, member of the Actinobacteria that catalyses dissimilatory oxido- reduction of iron isolated from metal-rich acidic water in Chile.</title>
        <authorList>
            <person name="Gonzalez D."/>
            <person name="Huber K."/>
            <person name="Hedrich S."/>
            <person name="Rojas-Villalobos C."/>
            <person name="Quatrini R."/>
            <person name="Dinamarca M.A."/>
            <person name="Schwarz A."/>
            <person name="Canales C."/>
            <person name="Nancucheo I."/>
        </authorList>
    </citation>
    <scope>NUCLEOTIDE SEQUENCE [LARGE SCALE GENOMIC DNA]</scope>
    <source>
        <strain evidence="4 5">USS-CCA1</strain>
    </source>
</reference>
<dbReference type="Pfam" id="PF01315">
    <property type="entry name" value="Ald_Xan_dh_C"/>
    <property type="match status" value="1"/>
</dbReference>
<dbReference type="SUPFAM" id="SSF54665">
    <property type="entry name" value="CO dehydrogenase molybdoprotein N-domain-like"/>
    <property type="match status" value="1"/>
</dbReference>
<accession>A0ABW9QXX6</accession>
<feature type="domain" description="Aldehyde oxidase/xanthine dehydrogenase a/b hammerhead" evidence="3">
    <location>
        <begin position="21"/>
        <end position="133"/>
    </location>
</feature>
<dbReference type="Gene3D" id="3.30.365.10">
    <property type="entry name" value="Aldehyde oxidase/xanthine dehydrogenase, molybdopterin binding domain"/>
    <property type="match status" value="4"/>
</dbReference>
<feature type="non-terminal residue" evidence="4">
    <location>
        <position position="560"/>
    </location>
</feature>
<name>A0ABW9QXX6_9ACTN</name>
<gene>
    <name evidence="4" type="ORF">GHK86_16285</name>
</gene>
<dbReference type="Pfam" id="PF20256">
    <property type="entry name" value="MoCoBD_2"/>
    <property type="match status" value="1"/>
</dbReference>
<evidence type="ECO:0000256" key="1">
    <source>
        <dbReference type="ARBA" id="ARBA00022505"/>
    </source>
</evidence>
<sequence length="560" mass="57689">MPGGSILGNRVVRLEDPTLVTGAGRYVDDLVAEGTASVVFVRSPVAHGTVGAVDVSVAEGMPGVVAVYHAGGDGLGLAPVQGFPMLPEAFNRPVFAGEQVRYVGDIVAAVVAETAAQAVDAAGAVEIDIDPLPVVVSAVAGLAPDAPLLFPETGSNVCFTTAFGADDDPLVGAEVVAELEMVSQRLAGAPMEPNGCLAVPGDPEGGVTCWISHQAPHSVHPAIAGALGLDPATVRVVCPWVGGGFGPKAAMYVEYVVAAAAALRLGRPVKWVETRSEDMVTLVHGRDYTMTARLGLSRSGRIVGLDAHVVANGGAYPAIGAVLPMLTQMMAVGVYDIPKVRFQASTVVTNTTPVGAYRGAGRPEATQLIERILDVAADQLDIDPAELRRRNFLDPAAFPLTTTTGGAYDSGDYAKALDAALDAAGYPSLREEQARRRRDGDRVQLGIGVSAYVEVTAPLGLHVEYGAVEVHDDGSATMAVGTSVHGQGHHTAFAMIASDVLGIPMERIRLVNSDTAAVPRGAGTMGSRSLQTAGNAVHAASTEVLGRARHIAAHLLEASP</sequence>
<dbReference type="Proteomes" id="UP000437736">
    <property type="component" value="Unassembled WGS sequence"/>
</dbReference>
<dbReference type="SUPFAM" id="SSF56003">
    <property type="entry name" value="Molybdenum cofactor-binding domain"/>
    <property type="match status" value="1"/>
</dbReference>
<dbReference type="InterPro" id="IPR036856">
    <property type="entry name" value="Ald_Oxase/Xan_DH_a/b_sf"/>
</dbReference>
<proteinExistence type="predicted"/>
<comment type="caution">
    <text evidence="4">The sequence shown here is derived from an EMBL/GenBank/DDBJ whole genome shotgun (WGS) entry which is preliminary data.</text>
</comment>
<dbReference type="PANTHER" id="PTHR11908">
    <property type="entry name" value="XANTHINE DEHYDROGENASE"/>
    <property type="match status" value="1"/>
</dbReference>
<dbReference type="SMART" id="SM01008">
    <property type="entry name" value="Ald_Xan_dh_C"/>
    <property type="match status" value="1"/>
</dbReference>
<dbReference type="InterPro" id="IPR016208">
    <property type="entry name" value="Ald_Oxase/xanthine_DH-like"/>
</dbReference>